<accession>A0A979GAD7</accession>
<name>A0A979GAD7_CHIPD</name>
<evidence type="ECO:0000313" key="4">
    <source>
        <dbReference type="Proteomes" id="UP000002215"/>
    </source>
</evidence>
<proteinExistence type="predicted"/>
<dbReference type="Pfam" id="PF14344">
    <property type="entry name" value="DUF4397"/>
    <property type="match status" value="1"/>
</dbReference>
<reference evidence="3 4" key="2">
    <citation type="journal article" date="2010" name="Stand. Genomic Sci.">
        <title>Complete genome sequence of Chitinophaga pinensis type strain (UQM 2034).</title>
        <authorList>
            <person name="Glavina Del Rio T."/>
            <person name="Abt B."/>
            <person name="Spring S."/>
            <person name="Lapidus A."/>
            <person name="Nolan M."/>
            <person name="Tice H."/>
            <person name="Copeland A."/>
            <person name="Cheng J.F."/>
            <person name="Chen F."/>
            <person name="Bruce D."/>
            <person name="Goodwin L."/>
            <person name="Pitluck S."/>
            <person name="Ivanova N."/>
            <person name="Mavromatis K."/>
            <person name="Mikhailova N."/>
            <person name="Pati A."/>
            <person name="Chen A."/>
            <person name="Palaniappan K."/>
            <person name="Land M."/>
            <person name="Hauser L."/>
            <person name="Chang Y.J."/>
            <person name="Jeffries C.D."/>
            <person name="Chain P."/>
            <person name="Saunders E."/>
            <person name="Detter J.C."/>
            <person name="Brettin T."/>
            <person name="Rohde M."/>
            <person name="Goker M."/>
            <person name="Bristow J."/>
            <person name="Eisen J.A."/>
            <person name="Markowitz V."/>
            <person name="Hugenholtz P."/>
            <person name="Kyrpides N.C."/>
            <person name="Klenk H.P."/>
            <person name="Lucas S."/>
        </authorList>
    </citation>
    <scope>NUCLEOTIDE SEQUENCE [LARGE SCALE GENOMIC DNA]</scope>
    <source>
        <strain evidence="4">ATCC 43595 / DSM 2588 / LMG 13176 / NBRC 15968 / NCIMB 11800 / UQM 2034</strain>
    </source>
</reference>
<sequence length="238" mass="26379">MTTTKIRVWALLALVTLVTALSSCLKTDPVTPSRPQAGVSIINGILTTSNMDFYDNSQKVNQNPLTTGFLFAGYVIYGGPRTFTFKKAGQTDDYAKVTSVFDSLTYNTIIAYGDSTNPIMRAVEDDFNTAKENFVNFRFFHLSPNIPAVDLYIDNQKVDSNRVYVGNGGFDFSFRQPKNSLFSNNIKVKLAGTDSVLVENTAPTLSFTPNKVYTIVMSGDKAFSDVKKLKVNNLYSLY</sequence>
<dbReference type="RefSeq" id="WP_012793827.1">
    <property type="nucleotide sequence ID" value="NC_013132.1"/>
</dbReference>
<evidence type="ECO:0000259" key="2">
    <source>
        <dbReference type="Pfam" id="PF14344"/>
    </source>
</evidence>
<evidence type="ECO:0000256" key="1">
    <source>
        <dbReference type="SAM" id="SignalP"/>
    </source>
</evidence>
<dbReference type="InterPro" id="IPR025510">
    <property type="entry name" value="DUF4397"/>
</dbReference>
<dbReference type="EMBL" id="CP001699">
    <property type="protein sequence ID" value="ACU63662.1"/>
    <property type="molecule type" value="Genomic_DNA"/>
</dbReference>
<dbReference type="PROSITE" id="PS51257">
    <property type="entry name" value="PROKAR_LIPOPROTEIN"/>
    <property type="match status" value="1"/>
</dbReference>
<feature type="chain" id="PRO_5038021844" description="DUF4397 domain-containing protein" evidence="1">
    <location>
        <begin position="21"/>
        <end position="238"/>
    </location>
</feature>
<dbReference type="AlphaFoldDB" id="A0A979GAD7"/>
<gene>
    <name evidence="3" type="ordered locus">Cpin_6256</name>
</gene>
<keyword evidence="1" id="KW-0732">Signal</keyword>
<reference evidence="4" key="1">
    <citation type="submission" date="2009-08" db="EMBL/GenBank/DDBJ databases">
        <title>The complete genome of Chitinophaga pinensis DSM 2588.</title>
        <authorList>
            <consortium name="US DOE Joint Genome Institute (JGI-PGF)"/>
            <person name="Lucas S."/>
            <person name="Copeland A."/>
            <person name="Lapidus A."/>
            <person name="Glavina del Rio T."/>
            <person name="Dalin E."/>
            <person name="Tice H."/>
            <person name="Bruce D."/>
            <person name="Goodwin L."/>
            <person name="Pitluck S."/>
            <person name="Kyrpides N."/>
            <person name="Mavromatis K."/>
            <person name="Ivanova N."/>
            <person name="Mikhailova N."/>
            <person name="Sims D."/>
            <person name="Meinche L."/>
            <person name="Brettin T."/>
            <person name="Detter J.C."/>
            <person name="Han C."/>
            <person name="Larimer F."/>
            <person name="Land M."/>
            <person name="Hauser L."/>
            <person name="Markowitz V."/>
            <person name="Cheng J.-F."/>
            <person name="Hugenholtz P."/>
            <person name="Woyke T."/>
            <person name="Wu D."/>
            <person name="Spring S."/>
            <person name="Klenk H.-P."/>
            <person name="Eisen J.A."/>
        </authorList>
    </citation>
    <scope>NUCLEOTIDE SEQUENCE [LARGE SCALE GENOMIC DNA]</scope>
    <source>
        <strain evidence="4">ATCC 43595 / DSM 2588 / LMG 13176 / NBRC 15968 / NCIMB 11800 / UQM 2034</strain>
    </source>
</reference>
<dbReference type="KEGG" id="cpi:Cpin_6256"/>
<feature type="domain" description="DUF4397" evidence="2">
    <location>
        <begin position="37"/>
        <end position="152"/>
    </location>
</feature>
<organism evidence="3 4">
    <name type="scientific">Chitinophaga pinensis (strain ATCC 43595 / DSM 2588 / LMG 13176 / NBRC 15968 / NCIMB 11800 / UQM 2034)</name>
    <dbReference type="NCBI Taxonomy" id="485918"/>
    <lineage>
        <taxon>Bacteria</taxon>
        <taxon>Pseudomonadati</taxon>
        <taxon>Bacteroidota</taxon>
        <taxon>Chitinophagia</taxon>
        <taxon>Chitinophagales</taxon>
        <taxon>Chitinophagaceae</taxon>
        <taxon>Chitinophaga</taxon>
    </lineage>
</organism>
<evidence type="ECO:0000313" key="3">
    <source>
        <dbReference type="EMBL" id="ACU63662.1"/>
    </source>
</evidence>
<dbReference type="Proteomes" id="UP000002215">
    <property type="component" value="Chromosome"/>
</dbReference>
<feature type="signal peptide" evidence="1">
    <location>
        <begin position="1"/>
        <end position="20"/>
    </location>
</feature>
<protein>
    <recommendedName>
        <fullName evidence="2">DUF4397 domain-containing protein</fullName>
    </recommendedName>
</protein>